<protein>
    <submittedName>
        <fullName evidence="5">Secretion protein EspG</fullName>
    </submittedName>
</protein>
<keyword evidence="4" id="KW-0143">Chaperone</keyword>
<dbReference type="RefSeq" id="WP_065052308.1">
    <property type="nucleotide sequence ID" value="NZ_CP060409.1"/>
</dbReference>
<evidence type="ECO:0000313" key="5">
    <source>
        <dbReference type="EMBL" id="OMC37452.1"/>
    </source>
</evidence>
<dbReference type="Proteomes" id="UP000187001">
    <property type="component" value="Unassembled WGS sequence"/>
</dbReference>
<dbReference type="GO" id="GO:0005737">
    <property type="term" value="C:cytoplasm"/>
    <property type="evidence" value="ECO:0007669"/>
    <property type="project" value="UniProtKB-SubCell"/>
</dbReference>
<name>A0ABD6QFU4_MYCFO</name>
<evidence type="ECO:0000313" key="6">
    <source>
        <dbReference type="Proteomes" id="UP000187001"/>
    </source>
</evidence>
<evidence type="ECO:0000256" key="2">
    <source>
        <dbReference type="ARBA" id="ARBA00006411"/>
    </source>
</evidence>
<proteinExistence type="inferred from homology"/>
<evidence type="ECO:0000256" key="4">
    <source>
        <dbReference type="ARBA" id="ARBA00023186"/>
    </source>
</evidence>
<gene>
    <name evidence="5" type="ORF">A5742_09610</name>
</gene>
<evidence type="ECO:0000256" key="1">
    <source>
        <dbReference type="ARBA" id="ARBA00004496"/>
    </source>
</evidence>
<keyword evidence="3" id="KW-0963">Cytoplasm</keyword>
<organism evidence="5 6">
    <name type="scientific">Mycolicibacterium fortuitum</name>
    <name type="common">Mycobacterium fortuitum</name>
    <dbReference type="NCBI Taxonomy" id="1766"/>
    <lineage>
        <taxon>Bacteria</taxon>
        <taxon>Bacillati</taxon>
        <taxon>Actinomycetota</taxon>
        <taxon>Actinomycetes</taxon>
        <taxon>Mycobacteriales</taxon>
        <taxon>Mycobacteriaceae</taxon>
        <taxon>Mycolicibacterium</taxon>
    </lineage>
</organism>
<accession>A0ABD6QFU4</accession>
<dbReference type="Pfam" id="PF14011">
    <property type="entry name" value="ESX-1_EspG"/>
    <property type="match status" value="1"/>
</dbReference>
<comment type="caution">
    <text evidence="5">The sequence shown here is derived from an EMBL/GenBank/DDBJ whole genome shotgun (WGS) entry which is preliminary data.</text>
</comment>
<reference evidence="5 6" key="1">
    <citation type="submission" date="2016-07" db="EMBL/GenBank/DDBJ databases">
        <authorList>
            <person name="Sutton G."/>
            <person name="Brinkac L."/>
            <person name="Sanka R."/>
            <person name="Adams M."/>
            <person name="Lau E."/>
            <person name="Kumar A."/>
            <person name="Macaden R."/>
        </authorList>
    </citation>
    <scope>NUCLEOTIDE SEQUENCE [LARGE SCALE GENOMIC DNA]</scope>
    <source>
        <strain evidence="5 6">GA-0871</strain>
    </source>
</reference>
<dbReference type="AlphaFoldDB" id="A0ABD6QFU4"/>
<sequence length="282" mass="30383">MTNPFSADANTAAIDDVVGVELTIDGILVVADKLGLTDFPPSMGIRLNIPQPDLRNIVWEQVARDLTAQGVLDVFGNPHPEVAAMLDTLSRPERTLEGRWWRRDVGGKMIRFVVCRKGGRHVVAARDNDMLVLQRVAAQVGLAGMVMTVLGEGQPASVEPLTGVAATLASCRTADELTGYGIPPTSARIYANIISEPESWVELVVSERNPGGTIAQVDVAAGVLDSKQGRIVSIPRRVNGELYGSFLTGTKDNLQRALDGLIEFLPSGSWFDKSDPDSSYPY</sequence>
<evidence type="ECO:0000256" key="3">
    <source>
        <dbReference type="ARBA" id="ARBA00022490"/>
    </source>
</evidence>
<comment type="subcellular location">
    <subcellularLocation>
        <location evidence="1">Cytoplasm</location>
    </subcellularLocation>
</comment>
<comment type="similarity">
    <text evidence="2">Belongs to the EspG family.</text>
</comment>
<dbReference type="InterPro" id="IPR025734">
    <property type="entry name" value="EspG"/>
</dbReference>
<dbReference type="EMBL" id="MBER01000141">
    <property type="protein sequence ID" value="OMC37452.1"/>
    <property type="molecule type" value="Genomic_DNA"/>
</dbReference>